<dbReference type="AlphaFoldDB" id="A0A8H3B0U5"/>
<protein>
    <submittedName>
        <fullName evidence="2">Uncharacterized protein</fullName>
    </submittedName>
</protein>
<comment type="caution">
    <text evidence="2">The sequence shown here is derived from an EMBL/GenBank/DDBJ whole genome shotgun (WGS) entry which is preliminary data.</text>
</comment>
<evidence type="ECO:0000256" key="1">
    <source>
        <dbReference type="SAM" id="MobiDB-lite"/>
    </source>
</evidence>
<dbReference type="Proteomes" id="UP000663841">
    <property type="component" value="Unassembled WGS sequence"/>
</dbReference>
<feature type="compositionally biased region" description="Polar residues" evidence="1">
    <location>
        <begin position="1"/>
        <end position="28"/>
    </location>
</feature>
<reference evidence="2" key="1">
    <citation type="submission" date="2021-01" db="EMBL/GenBank/DDBJ databases">
        <authorList>
            <person name="Kaushik A."/>
        </authorList>
    </citation>
    <scope>NUCLEOTIDE SEQUENCE</scope>
    <source>
        <strain evidence="2">AG3-T5</strain>
    </source>
</reference>
<name>A0A8H3B0U5_9AGAM</name>
<feature type="region of interest" description="Disordered" evidence="1">
    <location>
        <begin position="1"/>
        <end position="55"/>
    </location>
</feature>
<organism evidence="2 3">
    <name type="scientific">Rhizoctonia solani</name>
    <dbReference type="NCBI Taxonomy" id="456999"/>
    <lineage>
        <taxon>Eukaryota</taxon>
        <taxon>Fungi</taxon>
        <taxon>Dikarya</taxon>
        <taxon>Basidiomycota</taxon>
        <taxon>Agaricomycotina</taxon>
        <taxon>Agaricomycetes</taxon>
        <taxon>Cantharellales</taxon>
        <taxon>Ceratobasidiaceae</taxon>
        <taxon>Rhizoctonia</taxon>
    </lineage>
</organism>
<evidence type="ECO:0000313" key="3">
    <source>
        <dbReference type="Proteomes" id="UP000663841"/>
    </source>
</evidence>
<accession>A0A8H3B0U5</accession>
<dbReference type="EMBL" id="CAJMWW010000108">
    <property type="protein sequence ID" value="CAE6445004.1"/>
    <property type="molecule type" value="Genomic_DNA"/>
</dbReference>
<evidence type="ECO:0000313" key="2">
    <source>
        <dbReference type="EMBL" id="CAE6445004.1"/>
    </source>
</evidence>
<gene>
    <name evidence="2" type="ORF">RDB_LOCUS109643</name>
</gene>
<proteinExistence type="predicted"/>
<sequence>MGARTNQLQTKHSRATTSVTPLSLQYYSPQPHGKEGIEPSPGPVIDQSKHTSYSRNRRATISSSFISIFVLNAVRKLKSIPGISGIQKLERKPRSMPVKVRIMVPDPSLPSSNKTWGFESSPKIELEQRSYSPTQRNVPGAVKVSFKLGQTSETKEKIRPEQLQSPLCSEQVQPSLDCPPKLTLKCRSPPGTDDESVSIRETQLALDSIICELVVRVKEFKCPLELDFSSSIEDHLVLKDNEKNKPFINQLRVLDGLRKRLAKIQTHENEQLEAKRRTTSAAIERTLQRMKEHQLKLRENYLCRK</sequence>